<accession>A0A4R1H7J9</accession>
<reference evidence="1 2" key="1">
    <citation type="submission" date="2019-03" db="EMBL/GenBank/DDBJ databases">
        <title>Genomic Encyclopedia of Type Strains, Phase IV (KMG-IV): sequencing the most valuable type-strain genomes for metagenomic binning, comparative biology and taxonomic classification.</title>
        <authorList>
            <person name="Goeker M."/>
        </authorList>
    </citation>
    <scope>NUCLEOTIDE SEQUENCE [LARGE SCALE GENOMIC DNA]</scope>
    <source>
        <strain evidence="1 2">DSM 19610</strain>
    </source>
</reference>
<gene>
    <name evidence="1" type="ORF">DFR30_0399</name>
</gene>
<dbReference type="EMBL" id="SMFX01000001">
    <property type="protein sequence ID" value="TCK17178.1"/>
    <property type="molecule type" value="Genomic_DNA"/>
</dbReference>
<evidence type="ECO:0000313" key="2">
    <source>
        <dbReference type="Proteomes" id="UP000295707"/>
    </source>
</evidence>
<proteinExistence type="predicted"/>
<name>A0A4R1H7J9_9GAMM</name>
<comment type="caution">
    <text evidence="1">The sequence shown here is derived from an EMBL/GenBank/DDBJ whole genome shotgun (WGS) entry which is preliminary data.</text>
</comment>
<evidence type="ECO:0000313" key="1">
    <source>
        <dbReference type="EMBL" id="TCK17178.1"/>
    </source>
</evidence>
<dbReference type="Proteomes" id="UP000295707">
    <property type="component" value="Unassembled WGS sequence"/>
</dbReference>
<protein>
    <submittedName>
        <fullName evidence="1">Uncharacterized protein</fullName>
    </submittedName>
</protein>
<dbReference type="AlphaFoldDB" id="A0A4R1H7J9"/>
<organism evidence="1 2">
    <name type="scientific">Thiogranum longum</name>
    <dbReference type="NCBI Taxonomy" id="1537524"/>
    <lineage>
        <taxon>Bacteria</taxon>
        <taxon>Pseudomonadati</taxon>
        <taxon>Pseudomonadota</taxon>
        <taxon>Gammaproteobacteria</taxon>
        <taxon>Chromatiales</taxon>
        <taxon>Ectothiorhodospiraceae</taxon>
        <taxon>Thiogranum</taxon>
    </lineage>
</organism>
<sequence>MRRPDYLFRGGVCRRIVRVDASDFTGLQPVPAVRSWALLFTKPEAIEMQIWLLAGKYSEFTYME</sequence>
<keyword evidence="2" id="KW-1185">Reference proteome</keyword>